<dbReference type="EMBL" id="CAJVQA010006434">
    <property type="protein sequence ID" value="CAG8640520.1"/>
    <property type="molecule type" value="Genomic_DNA"/>
</dbReference>
<evidence type="ECO:0000256" key="1">
    <source>
        <dbReference type="SAM" id="MobiDB-lite"/>
    </source>
</evidence>
<comment type="caution">
    <text evidence="2">The sequence shown here is derived from an EMBL/GenBank/DDBJ whole genome shotgun (WGS) entry which is preliminary data.</text>
</comment>
<organism evidence="2 3">
    <name type="scientific">Cetraspora pellucida</name>
    <dbReference type="NCBI Taxonomy" id="1433469"/>
    <lineage>
        <taxon>Eukaryota</taxon>
        <taxon>Fungi</taxon>
        <taxon>Fungi incertae sedis</taxon>
        <taxon>Mucoromycota</taxon>
        <taxon>Glomeromycotina</taxon>
        <taxon>Glomeromycetes</taxon>
        <taxon>Diversisporales</taxon>
        <taxon>Gigasporaceae</taxon>
        <taxon>Cetraspora</taxon>
    </lineage>
</organism>
<evidence type="ECO:0000313" key="2">
    <source>
        <dbReference type="EMBL" id="CAG8640520.1"/>
    </source>
</evidence>
<sequence>MVDFNEQKLVIRYLARRFEVPIMHTDKEKQKDYVNKNMRSNDHDSNKNDNNNLFEKFEYENEDLEEKVSQKKIDDENIEKESLAVSLAVIKEVSTKKKLPVDEKPLVKDQLNLFANGLEKLEQTNLVKHMIKTSDID</sequence>
<keyword evidence="3" id="KW-1185">Reference proteome</keyword>
<proteinExistence type="predicted"/>
<feature type="compositionally biased region" description="Basic and acidic residues" evidence="1">
    <location>
        <begin position="33"/>
        <end position="47"/>
    </location>
</feature>
<dbReference type="OrthoDB" id="2446015at2759"/>
<protein>
    <submittedName>
        <fullName evidence="2">17717_t:CDS:1</fullName>
    </submittedName>
</protein>
<dbReference type="Proteomes" id="UP000789759">
    <property type="component" value="Unassembled WGS sequence"/>
</dbReference>
<reference evidence="2" key="1">
    <citation type="submission" date="2021-06" db="EMBL/GenBank/DDBJ databases">
        <authorList>
            <person name="Kallberg Y."/>
            <person name="Tangrot J."/>
            <person name="Rosling A."/>
        </authorList>
    </citation>
    <scope>NUCLEOTIDE SEQUENCE</scope>
    <source>
        <strain evidence="2">FL966</strain>
    </source>
</reference>
<evidence type="ECO:0000313" key="3">
    <source>
        <dbReference type="Proteomes" id="UP000789759"/>
    </source>
</evidence>
<name>A0A9N9DHW4_9GLOM</name>
<feature type="region of interest" description="Disordered" evidence="1">
    <location>
        <begin position="33"/>
        <end position="52"/>
    </location>
</feature>
<dbReference type="AlphaFoldDB" id="A0A9N9DHW4"/>
<gene>
    <name evidence="2" type="ORF">CPELLU_LOCUS8835</name>
</gene>
<accession>A0A9N9DHW4</accession>